<keyword evidence="3" id="KW-1185">Reference proteome</keyword>
<feature type="region of interest" description="Disordered" evidence="1">
    <location>
        <begin position="19"/>
        <end position="48"/>
    </location>
</feature>
<sequence>MLYEIARSLGVPVSRLFEGLPGNDENSEPQPLSVESASISLSAQKASG</sequence>
<evidence type="ECO:0000313" key="3">
    <source>
        <dbReference type="Proteomes" id="UP000317122"/>
    </source>
</evidence>
<comment type="caution">
    <text evidence="2">The sequence shown here is derived from an EMBL/GenBank/DDBJ whole genome shotgun (WGS) entry which is preliminary data.</text>
</comment>
<protein>
    <submittedName>
        <fullName evidence="2">Uncharacterized protein</fullName>
    </submittedName>
</protein>
<dbReference type="Proteomes" id="UP000317122">
    <property type="component" value="Unassembled WGS sequence"/>
</dbReference>
<organism evidence="2 3">
    <name type="scientific">Mesorhizobium tianshanense</name>
    <dbReference type="NCBI Taxonomy" id="39844"/>
    <lineage>
        <taxon>Bacteria</taxon>
        <taxon>Pseudomonadati</taxon>
        <taxon>Pseudomonadota</taxon>
        <taxon>Alphaproteobacteria</taxon>
        <taxon>Hyphomicrobiales</taxon>
        <taxon>Phyllobacteriaceae</taxon>
        <taxon>Mesorhizobium</taxon>
    </lineage>
</organism>
<feature type="compositionally biased region" description="Polar residues" evidence="1">
    <location>
        <begin position="28"/>
        <end position="48"/>
    </location>
</feature>
<name>A0A562MZN9_9HYPH</name>
<proteinExistence type="predicted"/>
<dbReference type="AlphaFoldDB" id="A0A562MZN9"/>
<evidence type="ECO:0000313" key="2">
    <source>
        <dbReference type="EMBL" id="TWI25278.1"/>
    </source>
</evidence>
<accession>A0A562MZN9</accession>
<dbReference type="EMBL" id="VLKT01000053">
    <property type="protein sequence ID" value="TWI25278.1"/>
    <property type="molecule type" value="Genomic_DNA"/>
</dbReference>
<reference evidence="2 3" key="1">
    <citation type="journal article" date="2015" name="Stand. Genomic Sci.">
        <title>Genomic Encyclopedia of Bacterial and Archaeal Type Strains, Phase III: the genomes of soil and plant-associated and newly described type strains.</title>
        <authorList>
            <person name="Whitman W.B."/>
            <person name="Woyke T."/>
            <person name="Klenk H.P."/>
            <person name="Zhou Y."/>
            <person name="Lilburn T.G."/>
            <person name="Beck B.J."/>
            <person name="De Vos P."/>
            <person name="Vandamme P."/>
            <person name="Eisen J.A."/>
            <person name="Garrity G."/>
            <person name="Hugenholtz P."/>
            <person name="Kyrpides N.C."/>
        </authorList>
    </citation>
    <scope>NUCLEOTIDE SEQUENCE [LARGE SCALE GENOMIC DNA]</scope>
    <source>
        <strain evidence="2 3">CGMCC 1.2546</strain>
    </source>
</reference>
<evidence type="ECO:0000256" key="1">
    <source>
        <dbReference type="SAM" id="MobiDB-lite"/>
    </source>
</evidence>
<gene>
    <name evidence="2" type="ORF">IQ26_06200</name>
</gene>